<dbReference type="EMBL" id="LR798328">
    <property type="protein sequence ID" value="CAB5224457.1"/>
    <property type="molecule type" value="Genomic_DNA"/>
</dbReference>
<proteinExistence type="predicted"/>
<organism evidence="1">
    <name type="scientific">uncultured Caudovirales phage</name>
    <dbReference type="NCBI Taxonomy" id="2100421"/>
    <lineage>
        <taxon>Viruses</taxon>
        <taxon>Duplodnaviria</taxon>
        <taxon>Heunggongvirae</taxon>
        <taxon>Uroviricota</taxon>
        <taxon>Caudoviricetes</taxon>
        <taxon>Peduoviridae</taxon>
        <taxon>Maltschvirus</taxon>
        <taxon>Maltschvirus maltsch</taxon>
    </lineage>
</organism>
<evidence type="ECO:0000313" key="1">
    <source>
        <dbReference type="EMBL" id="CAB4154897.1"/>
    </source>
</evidence>
<dbReference type="EMBL" id="LR796617">
    <property type="protein sequence ID" value="CAB4154897.1"/>
    <property type="molecule type" value="Genomic_DNA"/>
</dbReference>
<gene>
    <name evidence="1" type="ORF">UFOVP652_42</name>
    <name evidence="2" type="ORF">UFOVP734_82</name>
</gene>
<protein>
    <submittedName>
        <fullName evidence="1">Uncharacterized protein</fullName>
    </submittedName>
</protein>
<reference evidence="1" key="1">
    <citation type="submission" date="2020-04" db="EMBL/GenBank/DDBJ databases">
        <authorList>
            <person name="Chiriac C."/>
            <person name="Salcher M."/>
            <person name="Ghai R."/>
            <person name="Kavagutti S V."/>
        </authorList>
    </citation>
    <scope>NUCLEOTIDE SEQUENCE</scope>
</reference>
<name>A0A6J5N7Z6_9CAUD</name>
<evidence type="ECO:0000313" key="2">
    <source>
        <dbReference type="EMBL" id="CAB5224457.1"/>
    </source>
</evidence>
<sequence length="55" mass="6299">MTKEEALQAVKLLSALESWAMGQSARLPDYVHEDLTRSMEVLERIVLTQDLKEKP</sequence>
<accession>A0A6J5N7Z6</accession>